<feature type="compositionally biased region" description="Basic and acidic residues" evidence="13">
    <location>
        <begin position="113"/>
        <end position="129"/>
    </location>
</feature>
<comment type="subcellular location">
    <subcellularLocation>
        <location evidence="3">Cytoplasm</location>
    </subcellularLocation>
</comment>
<dbReference type="SUPFAM" id="SSF53271">
    <property type="entry name" value="PRTase-like"/>
    <property type="match status" value="1"/>
</dbReference>
<comment type="catalytic activity">
    <reaction evidence="1">
        <text>AMP + diphosphate = 5-phospho-alpha-D-ribose 1-diphosphate + adenine</text>
        <dbReference type="Rhea" id="RHEA:16609"/>
        <dbReference type="ChEBI" id="CHEBI:16708"/>
        <dbReference type="ChEBI" id="CHEBI:33019"/>
        <dbReference type="ChEBI" id="CHEBI:58017"/>
        <dbReference type="ChEBI" id="CHEBI:456215"/>
        <dbReference type="EC" id="2.4.2.7"/>
    </reaction>
</comment>
<dbReference type="FunFam" id="3.40.50.2020:FF:000004">
    <property type="entry name" value="Adenine phosphoribosyltransferase"/>
    <property type="match status" value="1"/>
</dbReference>
<dbReference type="UniPathway" id="UPA00588">
    <property type="reaction ID" value="UER00646"/>
</dbReference>
<dbReference type="GO" id="GO:0006166">
    <property type="term" value="P:purine ribonucleoside salvage"/>
    <property type="evidence" value="ECO:0007669"/>
    <property type="project" value="UniProtKB-KW"/>
</dbReference>
<comment type="subunit">
    <text evidence="6">Homodimer.</text>
</comment>
<dbReference type="GO" id="GO:0005737">
    <property type="term" value="C:cytoplasm"/>
    <property type="evidence" value="ECO:0007669"/>
    <property type="project" value="UniProtKB-SubCell"/>
</dbReference>
<dbReference type="InterPro" id="IPR050054">
    <property type="entry name" value="UPRTase/APRTase"/>
</dbReference>
<comment type="pathway">
    <text evidence="4">Purine metabolism; AMP biosynthesis via salvage pathway; AMP from adenine: step 1/1.</text>
</comment>
<keyword evidence="9" id="KW-0963">Cytoplasm</keyword>
<keyword evidence="10" id="KW-0328">Glycosyltransferase</keyword>
<evidence type="ECO:0000256" key="9">
    <source>
        <dbReference type="ARBA" id="ARBA00022490"/>
    </source>
</evidence>
<feature type="domain" description="Phosphoribosyltransferase" evidence="14">
    <location>
        <begin position="169"/>
        <end position="279"/>
    </location>
</feature>
<dbReference type="AlphaFoldDB" id="A0A7R9QCY1"/>
<dbReference type="HAMAP" id="MF_00004">
    <property type="entry name" value="Aden_phosphoribosyltr"/>
    <property type="match status" value="1"/>
</dbReference>
<dbReference type="GO" id="GO:0044209">
    <property type="term" value="P:AMP salvage"/>
    <property type="evidence" value="ECO:0007669"/>
    <property type="project" value="UniProtKB-UniPathway"/>
</dbReference>
<dbReference type="InterPro" id="IPR005764">
    <property type="entry name" value="Ade_phspho_trans"/>
</dbReference>
<organism evidence="15">
    <name type="scientific">Oppiella nova</name>
    <dbReference type="NCBI Taxonomy" id="334625"/>
    <lineage>
        <taxon>Eukaryota</taxon>
        <taxon>Metazoa</taxon>
        <taxon>Ecdysozoa</taxon>
        <taxon>Arthropoda</taxon>
        <taxon>Chelicerata</taxon>
        <taxon>Arachnida</taxon>
        <taxon>Acari</taxon>
        <taxon>Acariformes</taxon>
        <taxon>Sarcoptiformes</taxon>
        <taxon>Oribatida</taxon>
        <taxon>Brachypylina</taxon>
        <taxon>Oppioidea</taxon>
        <taxon>Oppiidae</taxon>
        <taxon>Oppiella</taxon>
    </lineage>
</organism>
<dbReference type="OrthoDB" id="363185at2759"/>
<evidence type="ECO:0000256" key="6">
    <source>
        <dbReference type="ARBA" id="ARBA00011738"/>
    </source>
</evidence>
<evidence type="ECO:0000256" key="3">
    <source>
        <dbReference type="ARBA" id="ARBA00004496"/>
    </source>
</evidence>
<evidence type="ECO:0000256" key="10">
    <source>
        <dbReference type="ARBA" id="ARBA00022676"/>
    </source>
</evidence>
<evidence type="ECO:0000256" key="11">
    <source>
        <dbReference type="ARBA" id="ARBA00022679"/>
    </source>
</evidence>
<dbReference type="PANTHER" id="PTHR32315">
    <property type="entry name" value="ADENINE PHOSPHORIBOSYLTRANSFERASE"/>
    <property type="match status" value="1"/>
</dbReference>
<keyword evidence="11" id="KW-0808">Transferase</keyword>
<dbReference type="InterPro" id="IPR029057">
    <property type="entry name" value="PRTase-like"/>
</dbReference>
<dbReference type="EC" id="2.4.2.7" evidence="7"/>
<name>A0A7R9QCY1_9ACAR</name>
<dbReference type="EMBL" id="CAJPVJ010000449">
    <property type="protein sequence ID" value="CAG2162486.1"/>
    <property type="molecule type" value="Genomic_DNA"/>
</dbReference>
<feature type="region of interest" description="Disordered" evidence="13">
    <location>
        <begin position="94"/>
        <end position="135"/>
    </location>
</feature>
<dbReference type="NCBIfam" id="NF002636">
    <property type="entry name" value="PRK02304.1-5"/>
    <property type="match status" value="1"/>
</dbReference>
<sequence>MSGESSSRVSATVVTTSKTDNKRVEKTFAMDAMGVGGDGASEGGISHLSSLKKCVNRLETSLNQYLTQIIDDETEPNPEAVSAQIAGEVVPQMTASPQMTSQPKHKTVPKTALNDHYDYEDSRRPSDGPKHKKCKNNCDNRLERIKETVKSYPDFPKKGILFRDLFPVLREPKVFTELIDLMAERIAAIEPKAEAIIGLESRGFLLGTPLALRLKLPFIPVRKPGKLAGHVRKVSYSLEYGTDSLEIQTQSVTNGLKCVIVDDLIATGGSLKASIDLVLSTPPVHQVSNQQYLNQRDLPSNKRPLLLGNDTPSLRKEEEVGEELGELKQPPELQIELEIARI</sequence>
<proteinExistence type="inferred from homology"/>
<keyword evidence="16" id="KW-1185">Reference proteome</keyword>
<comment type="similarity">
    <text evidence="5">Belongs to the purine/pyrimidine phosphoribosyltransferase family.</text>
</comment>
<keyword evidence="12" id="KW-0660">Purine salvage</keyword>
<evidence type="ECO:0000256" key="8">
    <source>
        <dbReference type="ARBA" id="ARBA00017366"/>
    </source>
</evidence>
<dbReference type="Gene3D" id="3.40.50.2020">
    <property type="match status" value="1"/>
</dbReference>
<dbReference type="Proteomes" id="UP000728032">
    <property type="component" value="Unassembled WGS sequence"/>
</dbReference>
<evidence type="ECO:0000259" key="14">
    <source>
        <dbReference type="Pfam" id="PF00156"/>
    </source>
</evidence>
<evidence type="ECO:0000256" key="5">
    <source>
        <dbReference type="ARBA" id="ARBA00008391"/>
    </source>
</evidence>
<dbReference type="CDD" id="cd06223">
    <property type="entry name" value="PRTases_typeI"/>
    <property type="match status" value="1"/>
</dbReference>
<dbReference type="InterPro" id="IPR000836">
    <property type="entry name" value="PRTase_dom"/>
</dbReference>
<dbReference type="EMBL" id="OC915274">
    <property type="protein sequence ID" value="CAD7639599.1"/>
    <property type="molecule type" value="Genomic_DNA"/>
</dbReference>
<accession>A0A7R9QCY1</accession>
<dbReference type="Pfam" id="PF00156">
    <property type="entry name" value="Pribosyltran"/>
    <property type="match status" value="1"/>
</dbReference>
<evidence type="ECO:0000313" key="16">
    <source>
        <dbReference type="Proteomes" id="UP000728032"/>
    </source>
</evidence>
<evidence type="ECO:0000256" key="1">
    <source>
        <dbReference type="ARBA" id="ARBA00000868"/>
    </source>
</evidence>
<evidence type="ECO:0000256" key="12">
    <source>
        <dbReference type="ARBA" id="ARBA00022726"/>
    </source>
</evidence>
<reference evidence="15" key="1">
    <citation type="submission" date="2020-11" db="EMBL/GenBank/DDBJ databases">
        <authorList>
            <person name="Tran Van P."/>
        </authorList>
    </citation>
    <scope>NUCLEOTIDE SEQUENCE</scope>
</reference>
<evidence type="ECO:0000256" key="13">
    <source>
        <dbReference type="SAM" id="MobiDB-lite"/>
    </source>
</evidence>
<dbReference type="GO" id="GO:0003999">
    <property type="term" value="F:adenine phosphoribosyltransferase activity"/>
    <property type="evidence" value="ECO:0007669"/>
    <property type="project" value="UniProtKB-EC"/>
</dbReference>
<dbReference type="GO" id="GO:0006168">
    <property type="term" value="P:adenine salvage"/>
    <property type="evidence" value="ECO:0007669"/>
    <property type="project" value="InterPro"/>
</dbReference>
<dbReference type="PANTHER" id="PTHR32315:SF3">
    <property type="entry name" value="ADENINE PHOSPHORIBOSYLTRANSFERASE"/>
    <property type="match status" value="1"/>
</dbReference>
<evidence type="ECO:0000256" key="7">
    <source>
        <dbReference type="ARBA" id="ARBA00011893"/>
    </source>
</evidence>
<dbReference type="GO" id="GO:0002055">
    <property type="term" value="F:adenine binding"/>
    <property type="evidence" value="ECO:0007669"/>
    <property type="project" value="TreeGrafter"/>
</dbReference>
<evidence type="ECO:0000256" key="4">
    <source>
        <dbReference type="ARBA" id="ARBA00004659"/>
    </source>
</evidence>
<dbReference type="GO" id="GO:0016208">
    <property type="term" value="F:AMP binding"/>
    <property type="evidence" value="ECO:0007669"/>
    <property type="project" value="TreeGrafter"/>
</dbReference>
<comment type="function">
    <text evidence="2">Catalyzes a salvage reaction resulting in the formation of AMP, that is energically less costly than de novo synthesis.</text>
</comment>
<protein>
    <recommendedName>
        <fullName evidence="8">Adenine phosphoribosyltransferase</fullName>
        <ecNumber evidence="7">2.4.2.7</ecNumber>
    </recommendedName>
</protein>
<evidence type="ECO:0000313" key="15">
    <source>
        <dbReference type="EMBL" id="CAD7639599.1"/>
    </source>
</evidence>
<evidence type="ECO:0000256" key="2">
    <source>
        <dbReference type="ARBA" id="ARBA00003968"/>
    </source>
</evidence>
<gene>
    <name evidence="15" type="ORF">ONB1V03_LOCUS2079</name>
</gene>